<dbReference type="InterPro" id="IPR002110">
    <property type="entry name" value="Ankyrin_rpt"/>
</dbReference>
<sequence>MKTLKIQSLAMLVAVASVVIFTPACSQTTEKSKSETKAEAPDMDIHAAVLAGNLEVVQQHIKAGTDINSKEPFNGSTPLVSAATFGKTEIVKALLAAGADISIGNNDGSTPLHSAAFFGRVEIVQLLLDAEADKTVKNNYGATPRETVVAPFAELKPLYEMMKEQLGPLGFQLDMEELQKSRPVIAMMLQ</sequence>
<feature type="chain" id="PRO_5046880184" evidence="4">
    <location>
        <begin position="27"/>
        <end position="190"/>
    </location>
</feature>
<dbReference type="PANTHER" id="PTHR24171:SF8">
    <property type="entry name" value="BRCA1-ASSOCIATED RING DOMAIN PROTEIN 1"/>
    <property type="match status" value="1"/>
</dbReference>
<keyword evidence="2 3" id="KW-0040">ANK repeat</keyword>
<keyword evidence="1" id="KW-0677">Repeat</keyword>
<evidence type="ECO:0000256" key="4">
    <source>
        <dbReference type="SAM" id="SignalP"/>
    </source>
</evidence>
<organism evidence="5 6">
    <name type="scientific">Algoriphagus halophytocola</name>
    <dbReference type="NCBI Taxonomy" id="2991499"/>
    <lineage>
        <taxon>Bacteria</taxon>
        <taxon>Pseudomonadati</taxon>
        <taxon>Bacteroidota</taxon>
        <taxon>Cytophagia</taxon>
        <taxon>Cytophagales</taxon>
        <taxon>Cyclobacteriaceae</taxon>
        <taxon>Algoriphagus</taxon>
    </lineage>
</organism>
<proteinExistence type="predicted"/>
<dbReference type="PROSITE" id="PS50088">
    <property type="entry name" value="ANK_REPEAT"/>
    <property type="match status" value="2"/>
</dbReference>
<dbReference type="SMART" id="SM00248">
    <property type="entry name" value="ANK"/>
    <property type="match status" value="3"/>
</dbReference>
<gene>
    <name evidence="5" type="ORF">OM944_02095</name>
</gene>
<dbReference type="PROSITE" id="PS50297">
    <property type="entry name" value="ANK_REP_REGION"/>
    <property type="match status" value="2"/>
</dbReference>
<evidence type="ECO:0000313" key="6">
    <source>
        <dbReference type="Proteomes" id="UP001163156"/>
    </source>
</evidence>
<feature type="repeat" description="ANK" evidence="3">
    <location>
        <begin position="107"/>
        <end position="139"/>
    </location>
</feature>
<dbReference type="Pfam" id="PF12796">
    <property type="entry name" value="Ank_2"/>
    <property type="match status" value="1"/>
</dbReference>
<keyword evidence="6" id="KW-1185">Reference proteome</keyword>
<keyword evidence="4" id="KW-0732">Signal</keyword>
<reference evidence="5" key="1">
    <citation type="submission" date="2022-10" db="EMBL/GenBank/DDBJ databases">
        <title>Algoriphagus sp. a novel bacteria isolate from halophytes salicornia europaea.</title>
        <authorList>
            <person name="Peng Y."/>
            <person name="Jiang L."/>
            <person name="Lee J."/>
        </authorList>
    </citation>
    <scope>NUCLEOTIDE SEQUENCE</scope>
    <source>
        <strain evidence="5">TR-M5</strain>
    </source>
</reference>
<dbReference type="InterPro" id="IPR036770">
    <property type="entry name" value="Ankyrin_rpt-contain_sf"/>
</dbReference>
<name>A0ABY6MHM1_9BACT</name>
<dbReference type="RefSeq" id="WP_264809824.1">
    <property type="nucleotide sequence ID" value="NZ_CP110226.1"/>
</dbReference>
<feature type="signal peptide" evidence="4">
    <location>
        <begin position="1"/>
        <end position="26"/>
    </location>
</feature>
<accession>A0ABY6MHM1</accession>
<dbReference type="PANTHER" id="PTHR24171">
    <property type="entry name" value="ANKYRIN REPEAT DOMAIN-CONTAINING PROTEIN 39-RELATED"/>
    <property type="match status" value="1"/>
</dbReference>
<protein>
    <submittedName>
        <fullName evidence="5">Ankyrin repeat domain-containing protein</fullName>
    </submittedName>
</protein>
<dbReference type="Gene3D" id="1.25.40.20">
    <property type="entry name" value="Ankyrin repeat-containing domain"/>
    <property type="match status" value="2"/>
</dbReference>
<feature type="repeat" description="ANK" evidence="3">
    <location>
        <begin position="74"/>
        <end position="106"/>
    </location>
</feature>
<evidence type="ECO:0000313" key="5">
    <source>
        <dbReference type="EMBL" id="UZD23285.1"/>
    </source>
</evidence>
<dbReference type="Proteomes" id="UP001163156">
    <property type="component" value="Chromosome"/>
</dbReference>
<evidence type="ECO:0000256" key="1">
    <source>
        <dbReference type="ARBA" id="ARBA00022737"/>
    </source>
</evidence>
<evidence type="ECO:0000256" key="2">
    <source>
        <dbReference type="ARBA" id="ARBA00023043"/>
    </source>
</evidence>
<dbReference type="SUPFAM" id="SSF48403">
    <property type="entry name" value="Ankyrin repeat"/>
    <property type="match status" value="1"/>
</dbReference>
<evidence type="ECO:0000256" key="3">
    <source>
        <dbReference type="PROSITE-ProRule" id="PRU00023"/>
    </source>
</evidence>
<dbReference type="EMBL" id="CP110226">
    <property type="protein sequence ID" value="UZD23285.1"/>
    <property type="molecule type" value="Genomic_DNA"/>
</dbReference>